<dbReference type="Proteomes" id="UP000264492">
    <property type="component" value="Unassembled WGS sequence"/>
</dbReference>
<dbReference type="OrthoDB" id="6057456at2"/>
<dbReference type="EMBL" id="QTSU01000001">
    <property type="protein sequence ID" value="RDZ28194.1"/>
    <property type="molecule type" value="Genomic_DNA"/>
</dbReference>
<dbReference type="AlphaFoldDB" id="A0A371K2U4"/>
<keyword evidence="1" id="KW-0732">Signal</keyword>
<name>A0A371K2U4_9GAMM</name>
<reference evidence="2 3" key="1">
    <citation type="submission" date="2018-08" db="EMBL/GenBank/DDBJ databases">
        <title>Lysobacter sp. zong2l5, whole genome shotgun sequence.</title>
        <authorList>
            <person name="Zhang X."/>
            <person name="Feng G."/>
            <person name="Zhu H."/>
        </authorList>
    </citation>
    <scope>NUCLEOTIDE SEQUENCE [LARGE SCALE GENOMIC DNA]</scope>
    <source>
        <strain evidence="3">zong2l5</strain>
    </source>
</reference>
<accession>A0A371K2U4</accession>
<feature type="signal peptide" evidence="1">
    <location>
        <begin position="1"/>
        <end position="19"/>
    </location>
</feature>
<proteinExistence type="predicted"/>
<protein>
    <submittedName>
        <fullName evidence="2">Uncharacterized protein</fullName>
    </submittedName>
</protein>
<evidence type="ECO:0000313" key="3">
    <source>
        <dbReference type="Proteomes" id="UP000264492"/>
    </source>
</evidence>
<sequence>MKKTLAALALLVPAGLMFAAAAPRLWPQVDTVGGSQAPTGSQAIPHTAEAAPGARAAADQLLRQWSPHVQQVYGTAPEQWARSMRPSLMRLSERELRRAAEMPSFDAMIAALTPQPQREIPALSAFDARTAEAAQMLEAAPAQLAYNMLAPCRLADTRVAGARLGEGGLLHLKTSGADMSAQGGHAGDCGVPADARAVVVNVVAVSPANAGYLTVFPYGTQLPFASSLNYRVGEVVGNEIIAKQADPGSQYGLSVYSYAGVDVVVDVVGYFAVAPQNAMVCSKVTQVFSLPPGNYGSGFAECPSLWYQPDRSVRVGGGCAWRYSAPGDPEPGQLNGSLGNAGWYMCDGDNHTSKTYDYVVTAICCRVVPQ</sequence>
<comment type="caution">
    <text evidence="2">The sequence shown here is derived from an EMBL/GenBank/DDBJ whole genome shotgun (WGS) entry which is preliminary data.</text>
</comment>
<keyword evidence="3" id="KW-1185">Reference proteome</keyword>
<organism evidence="2 3">
    <name type="scientific">Lysobacter silvisoli</name>
    <dbReference type="NCBI Taxonomy" id="2293254"/>
    <lineage>
        <taxon>Bacteria</taxon>
        <taxon>Pseudomonadati</taxon>
        <taxon>Pseudomonadota</taxon>
        <taxon>Gammaproteobacteria</taxon>
        <taxon>Lysobacterales</taxon>
        <taxon>Lysobacteraceae</taxon>
        <taxon>Lysobacter</taxon>
    </lineage>
</organism>
<feature type="chain" id="PRO_5016968190" evidence="1">
    <location>
        <begin position="20"/>
        <end position="370"/>
    </location>
</feature>
<evidence type="ECO:0000256" key="1">
    <source>
        <dbReference type="SAM" id="SignalP"/>
    </source>
</evidence>
<dbReference type="RefSeq" id="WP_115857637.1">
    <property type="nucleotide sequence ID" value="NZ_QTSU01000001.1"/>
</dbReference>
<gene>
    <name evidence="2" type="ORF">DX914_03350</name>
</gene>
<evidence type="ECO:0000313" key="2">
    <source>
        <dbReference type="EMBL" id="RDZ28194.1"/>
    </source>
</evidence>